<dbReference type="RefSeq" id="WP_309547929.1">
    <property type="nucleotide sequence ID" value="NZ_CP133762.1"/>
</dbReference>
<dbReference type="EMBL" id="CP133762">
    <property type="protein sequence ID" value="WMX44271.1"/>
    <property type="molecule type" value="Genomic_DNA"/>
</dbReference>
<proteinExistence type="predicted"/>
<evidence type="ECO:0000313" key="2">
    <source>
        <dbReference type="Proteomes" id="UP001250858"/>
    </source>
</evidence>
<gene>
    <name evidence="1" type="ORF">RGF97_04570</name>
</gene>
<protein>
    <submittedName>
        <fullName evidence="1">Uncharacterized protein</fullName>
    </submittedName>
</protein>
<keyword evidence="2" id="KW-1185">Reference proteome</keyword>
<organism evidence="1 2">
    <name type="scientific">Streptomyces roseicoloratus</name>
    <dbReference type="NCBI Taxonomy" id="2508722"/>
    <lineage>
        <taxon>Bacteria</taxon>
        <taxon>Bacillati</taxon>
        <taxon>Actinomycetota</taxon>
        <taxon>Actinomycetes</taxon>
        <taxon>Kitasatosporales</taxon>
        <taxon>Streptomycetaceae</taxon>
        <taxon>Streptomyces</taxon>
    </lineage>
</organism>
<reference evidence="1 2" key="1">
    <citation type="submission" date="2023-09" db="EMBL/GenBank/DDBJ databases">
        <title>Complete genome of Streptomyces roseicoloratus T14.</title>
        <authorList>
            <person name="Bashizi T."/>
            <person name="Kim M.-J."/>
            <person name="Lee G."/>
            <person name="Tagele S.B."/>
            <person name="Shin J.-H."/>
        </authorList>
    </citation>
    <scope>NUCLEOTIDE SEQUENCE [LARGE SCALE GENOMIC DNA]</scope>
    <source>
        <strain evidence="1 2">T14</strain>
    </source>
</reference>
<name>A0ABY9RQ05_9ACTN</name>
<sequence length="839" mass="89111">MLRQRLQSVLSALTGILVVGGLVAMTPQVAQADELPLPLPSPNSCTPGPWYLTQHYEEFAPADGPWRVAPGDNLEVTVTKSRTIEVGAQLTVGVSAEWAVAKVNAELGISTRVSWQSSVGLKTNTNSPAHEVTHVYYGVFTERVLMERKWYPAGCNKGWPYDLRSFQTAMWVQFPKAEGFKKVSVALGRGGMGIPGTTNPPVPPQPQPVTSVHGLADGTLLHTTDTKRIYKMVGGAPVWQATCDSGICDSQPRPTYQSVIDAGPKTPRNGSSAIDQRGRIYIYVGGAPLHQSHCNSPVNCGRPPKISDWSIDARDHMNLVPADGNLVQGWNAGNATPVAQTVGGARLNFASPQEVIDTGFGTDWPSKVVIVSDYSFNNLGTIPADGTLVQGTGGGASTPVAMFVAGSRINFATPEEVVETGYGTNWRDKVRAIPSRAFNEFRADIPPDGSLIQGVANGVPTPVAMLLGGARVNFASPQEVIDSGFGTDWASKVRTVPTRAFNMIRADVPDDGTLIQGTGGSSPVAAIIGGARVNFASPQEVIDSGFGTDWATKVRALPARAFSLIPDRIADGTRVKKAGATSQAGIVGGAKVPFASMDELIACGFGDKRMWTIPDRVWDALTTKIADGTRLKKAGWSSEAAVVGGARVDFYTEAERNDAGDGGVTLQYVPARVWDAMTTRIADGTRIAKSGWSSEAAVVGGARVDFSTEAERNDAGYGTKPRQVVPVRVWDALPLRIADGTRVKKAGATSQAGIVGGAKVPFASMDELIASGFGDKPMWTIPDRVWDALPTRFADGTLLKAPDSSTVWRMLDGKRAEITDPSGTVWVVPRRILDAVPQG</sequence>
<evidence type="ECO:0000313" key="1">
    <source>
        <dbReference type="EMBL" id="WMX44271.1"/>
    </source>
</evidence>
<accession>A0ABY9RQ05</accession>
<dbReference type="Proteomes" id="UP001250858">
    <property type="component" value="Chromosome"/>
</dbReference>